<gene>
    <name evidence="2" type="ORF">Q8A64_05925</name>
</gene>
<protein>
    <recommendedName>
        <fullName evidence="4">YlaH-like protein</fullName>
    </recommendedName>
</protein>
<comment type="caution">
    <text evidence="2">The sequence shown here is derived from an EMBL/GenBank/DDBJ whole genome shotgun (WGS) entry which is preliminary data.</text>
</comment>
<feature type="transmembrane region" description="Helical" evidence="1">
    <location>
        <begin position="53"/>
        <end position="71"/>
    </location>
</feature>
<name>A0ABU1BLT2_9BURK</name>
<dbReference type="Proteomes" id="UP001225596">
    <property type="component" value="Unassembled WGS sequence"/>
</dbReference>
<keyword evidence="3" id="KW-1185">Reference proteome</keyword>
<sequence length="94" mass="10363">METNETIWLYSAIFLCVVAWRKAHTGKQRIGATVVSVLAAAQVLFILTGYMSLAYGATIAGILVGLVLLEASRRWEVERQQATLKQEKPAALRT</sequence>
<dbReference type="RefSeq" id="WP_338435868.1">
    <property type="nucleotide sequence ID" value="NZ_JAUYVH010000002.1"/>
</dbReference>
<evidence type="ECO:0000313" key="3">
    <source>
        <dbReference type="Proteomes" id="UP001225596"/>
    </source>
</evidence>
<feature type="transmembrane region" description="Helical" evidence="1">
    <location>
        <begin position="6"/>
        <end position="23"/>
    </location>
</feature>
<proteinExistence type="predicted"/>
<keyword evidence="1" id="KW-0472">Membrane</keyword>
<keyword evidence="1" id="KW-1133">Transmembrane helix</keyword>
<accession>A0ABU1BLT2</accession>
<dbReference type="EMBL" id="JAUYVH010000002">
    <property type="protein sequence ID" value="MDQ9169946.1"/>
    <property type="molecule type" value="Genomic_DNA"/>
</dbReference>
<evidence type="ECO:0000313" key="2">
    <source>
        <dbReference type="EMBL" id="MDQ9169946.1"/>
    </source>
</evidence>
<organism evidence="2 3">
    <name type="scientific">Keguizhuia sedimenti</name>
    <dbReference type="NCBI Taxonomy" id="3064264"/>
    <lineage>
        <taxon>Bacteria</taxon>
        <taxon>Pseudomonadati</taxon>
        <taxon>Pseudomonadota</taxon>
        <taxon>Betaproteobacteria</taxon>
        <taxon>Burkholderiales</taxon>
        <taxon>Oxalobacteraceae</taxon>
        <taxon>Keguizhuia</taxon>
    </lineage>
</organism>
<evidence type="ECO:0008006" key="4">
    <source>
        <dbReference type="Google" id="ProtNLM"/>
    </source>
</evidence>
<evidence type="ECO:0000256" key="1">
    <source>
        <dbReference type="SAM" id="Phobius"/>
    </source>
</evidence>
<reference evidence="2 3" key="1">
    <citation type="submission" date="2023-08" db="EMBL/GenBank/DDBJ databases">
        <title>Oxalobacteraceae gen .nov., isolated from river sludge outside the plant.</title>
        <authorList>
            <person name="Zhao S.Y."/>
        </authorList>
    </citation>
    <scope>NUCLEOTIDE SEQUENCE [LARGE SCALE GENOMIC DNA]</scope>
    <source>
        <strain evidence="2 3">R-40</strain>
    </source>
</reference>
<keyword evidence="1" id="KW-0812">Transmembrane</keyword>